<accession>D2ZZL5</accession>
<proteinExistence type="predicted"/>
<gene>
    <name evidence="1" type="ORF">NEIMUCOT_06092</name>
</gene>
<dbReference type="AlphaFoldDB" id="D2ZZL5"/>
<evidence type="ECO:0000313" key="1">
    <source>
        <dbReference type="EMBL" id="EFC87475.1"/>
    </source>
</evidence>
<name>D2ZZL5_NEIM2</name>
<organism evidence="1 2">
    <name type="scientific">Neisseria mucosa (strain ATCC 25996 / DSM 4631 / NCTC 10774 / M26)</name>
    <dbReference type="NCBI Taxonomy" id="546266"/>
    <lineage>
        <taxon>Bacteria</taxon>
        <taxon>Pseudomonadati</taxon>
        <taxon>Pseudomonadota</taxon>
        <taxon>Betaproteobacteria</taxon>
        <taxon>Neisseriales</taxon>
        <taxon>Neisseriaceae</taxon>
        <taxon>Neisseria</taxon>
    </lineage>
</organism>
<sequence length="39" mass="4505">MLSLLDKQPLLYLREAAVCFMDFGACSVLENIYLVYKHP</sequence>
<dbReference type="STRING" id="546266.NEIMUCOT_06092"/>
<dbReference type="Proteomes" id="UP000003344">
    <property type="component" value="Unassembled WGS sequence"/>
</dbReference>
<dbReference type="EMBL" id="ACDX02000019">
    <property type="protein sequence ID" value="EFC87475.1"/>
    <property type="molecule type" value="Genomic_DNA"/>
</dbReference>
<comment type="caution">
    <text evidence="1">The sequence shown here is derived from an EMBL/GenBank/DDBJ whole genome shotgun (WGS) entry which is preliminary data.</text>
</comment>
<evidence type="ECO:0000313" key="2">
    <source>
        <dbReference type="Proteomes" id="UP000003344"/>
    </source>
</evidence>
<protein>
    <submittedName>
        <fullName evidence="1">Uncharacterized protein</fullName>
    </submittedName>
</protein>
<reference evidence="1 2" key="1">
    <citation type="submission" date="2009-10" db="EMBL/GenBank/DDBJ databases">
        <authorList>
            <person name="Weinstock G."/>
            <person name="Sodergren E."/>
            <person name="Clifton S."/>
            <person name="Fulton L."/>
            <person name="Fulton B."/>
            <person name="Courtney L."/>
            <person name="Fronick C."/>
            <person name="Harrison M."/>
            <person name="Strong C."/>
            <person name="Farmer C."/>
            <person name="Delahaunty K."/>
            <person name="Markovic C."/>
            <person name="Hall O."/>
            <person name="Minx P."/>
            <person name="Tomlinson C."/>
            <person name="Mitreva M."/>
            <person name="Nelson J."/>
            <person name="Hou S."/>
            <person name="Wollam A."/>
            <person name="Pepin K.H."/>
            <person name="Johnson M."/>
            <person name="Bhonagiri V."/>
            <person name="Nash W.E."/>
            <person name="Warren W."/>
            <person name="Chinwalla A."/>
            <person name="Mardis E.R."/>
            <person name="Wilson R.K."/>
        </authorList>
    </citation>
    <scope>NUCLEOTIDE SEQUENCE [LARGE SCALE GENOMIC DNA]</scope>
    <source>
        <strain evidence="2">ATCC 25996 / DSM 4631 / NCTC 10774 / M26</strain>
    </source>
</reference>